<feature type="transmembrane region" description="Helical" evidence="6">
    <location>
        <begin position="420"/>
        <end position="437"/>
    </location>
</feature>
<feature type="transmembrane region" description="Helical" evidence="6">
    <location>
        <begin position="216"/>
        <end position="236"/>
    </location>
</feature>
<feature type="transmembrane region" description="Helical" evidence="6">
    <location>
        <begin position="16"/>
        <end position="36"/>
    </location>
</feature>
<feature type="transmembrane region" description="Helical" evidence="6">
    <location>
        <begin position="183"/>
        <end position="204"/>
    </location>
</feature>
<dbReference type="STRING" id="29529.SAMN04488122_0297"/>
<proteinExistence type="predicted"/>
<gene>
    <name evidence="7" type="ORF">SAMN04488122_0297</name>
</gene>
<evidence type="ECO:0000256" key="5">
    <source>
        <dbReference type="ARBA" id="ARBA00023136"/>
    </source>
</evidence>
<feature type="transmembrane region" description="Helical" evidence="6">
    <location>
        <begin position="443"/>
        <end position="466"/>
    </location>
</feature>
<sequence length="473" mass="53320">MNKENKASEGYLKSTVIYAIGDIIPKILAFISFPILTSYLSTEDYGIVNYINSISMFLIVFNILNLNTFYIIHYFKCETVKDQKQLLGNLTIFISLFNLAILAFFIIAGYIFDQNFNAKIAFFPYIFLGVLANFFNVFSILPLASFRVKKQPLMFAGMSISKNVLQLLITVLLVIVYKMLALGVLYSILIAAIVFFFYYVYYTLNNADFIFNYQQIKSALLFSLPLVPGTLAYLLINLLDRVIIARYLSLSDLGIYGTAATLGLLINIVSTGFYQALEPLIFKKYSESGFKQEFIRIRKMMLVVLLVTAMGIALYSQEFLFFMSAPSFHHAYIYLPILLLGGIMAGINMLYSTLITASGHTKTNSLNIIIGCVVSIPLNFLLVPHIGVMGAAIAFMLAFGIILGLSVYKSNFRFLSFKELLAILLWICVVALSVYYYHFKPGLSSIIIKMLIIFGFSGILILLTGIRKFRKTF</sequence>
<dbReference type="EMBL" id="FOJG01000001">
    <property type="protein sequence ID" value="SEW03313.1"/>
    <property type="molecule type" value="Genomic_DNA"/>
</dbReference>
<feature type="transmembrane region" description="Helical" evidence="6">
    <location>
        <begin position="363"/>
        <end position="382"/>
    </location>
</feature>
<evidence type="ECO:0000313" key="7">
    <source>
        <dbReference type="EMBL" id="SEW03313.1"/>
    </source>
</evidence>
<evidence type="ECO:0000256" key="3">
    <source>
        <dbReference type="ARBA" id="ARBA00022692"/>
    </source>
</evidence>
<feature type="transmembrane region" description="Helical" evidence="6">
    <location>
        <begin position="153"/>
        <end position="177"/>
    </location>
</feature>
<accession>A0A1I0NQ13</accession>
<evidence type="ECO:0000313" key="8">
    <source>
        <dbReference type="Proteomes" id="UP000199310"/>
    </source>
</evidence>
<dbReference type="InterPro" id="IPR002797">
    <property type="entry name" value="Polysacc_synth"/>
</dbReference>
<keyword evidence="2" id="KW-1003">Cell membrane</keyword>
<feature type="transmembrane region" description="Helical" evidence="6">
    <location>
        <begin position="87"/>
        <end position="112"/>
    </location>
</feature>
<feature type="transmembrane region" description="Helical" evidence="6">
    <location>
        <begin position="297"/>
        <end position="316"/>
    </location>
</feature>
<keyword evidence="5 6" id="KW-0472">Membrane</keyword>
<dbReference type="PANTHER" id="PTHR30250">
    <property type="entry name" value="PST FAMILY PREDICTED COLANIC ACID TRANSPORTER"/>
    <property type="match status" value="1"/>
</dbReference>
<dbReference type="RefSeq" id="WP_089889599.1">
    <property type="nucleotide sequence ID" value="NZ_FOJG01000001.1"/>
</dbReference>
<evidence type="ECO:0000256" key="4">
    <source>
        <dbReference type="ARBA" id="ARBA00022989"/>
    </source>
</evidence>
<protein>
    <submittedName>
        <fullName evidence="7">Membrane protein involved in the export of O-antigen and teichoic acid</fullName>
    </submittedName>
</protein>
<dbReference type="Pfam" id="PF01943">
    <property type="entry name" value="Polysacc_synt"/>
    <property type="match status" value="1"/>
</dbReference>
<feature type="transmembrane region" description="Helical" evidence="6">
    <location>
        <begin position="56"/>
        <end position="75"/>
    </location>
</feature>
<feature type="transmembrane region" description="Helical" evidence="6">
    <location>
        <begin position="118"/>
        <end position="141"/>
    </location>
</feature>
<reference evidence="8" key="1">
    <citation type="submission" date="2016-10" db="EMBL/GenBank/DDBJ databases">
        <authorList>
            <person name="Varghese N."/>
            <person name="Submissions S."/>
        </authorList>
    </citation>
    <scope>NUCLEOTIDE SEQUENCE [LARGE SCALE GENOMIC DNA]</scope>
    <source>
        <strain evidence="8">DSM 3695</strain>
    </source>
</reference>
<keyword evidence="3 6" id="KW-0812">Transmembrane</keyword>
<feature type="transmembrane region" description="Helical" evidence="6">
    <location>
        <begin position="256"/>
        <end position="277"/>
    </location>
</feature>
<dbReference type="AlphaFoldDB" id="A0A1I0NQ13"/>
<dbReference type="InterPro" id="IPR050833">
    <property type="entry name" value="Poly_Biosynth_Transport"/>
</dbReference>
<dbReference type="Proteomes" id="UP000199310">
    <property type="component" value="Unassembled WGS sequence"/>
</dbReference>
<name>A0A1I0NQ13_9BACT</name>
<evidence type="ECO:0000256" key="2">
    <source>
        <dbReference type="ARBA" id="ARBA00022475"/>
    </source>
</evidence>
<dbReference type="PANTHER" id="PTHR30250:SF11">
    <property type="entry name" value="O-ANTIGEN TRANSPORTER-RELATED"/>
    <property type="match status" value="1"/>
</dbReference>
<organism evidence="7 8">
    <name type="scientific">Chitinophaga arvensicola</name>
    <dbReference type="NCBI Taxonomy" id="29529"/>
    <lineage>
        <taxon>Bacteria</taxon>
        <taxon>Pseudomonadati</taxon>
        <taxon>Bacteroidota</taxon>
        <taxon>Chitinophagia</taxon>
        <taxon>Chitinophagales</taxon>
        <taxon>Chitinophagaceae</taxon>
        <taxon>Chitinophaga</taxon>
    </lineage>
</organism>
<comment type="subcellular location">
    <subcellularLocation>
        <location evidence="1">Cell membrane</location>
        <topology evidence="1">Multi-pass membrane protein</topology>
    </subcellularLocation>
</comment>
<evidence type="ECO:0000256" key="1">
    <source>
        <dbReference type="ARBA" id="ARBA00004651"/>
    </source>
</evidence>
<feature type="transmembrane region" description="Helical" evidence="6">
    <location>
        <begin position="388"/>
        <end position="408"/>
    </location>
</feature>
<keyword evidence="4 6" id="KW-1133">Transmembrane helix</keyword>
<feature type="transmembrane region" description="Helical" evidence="6">
    <location>
        <begin position="331"/>
        <end position="351"/>
    </location>
</feature>
<keyword evidence="8" id="KW-1185">Reference proteome</keyword>
<dbReference type="GO" id="GO:0005886">
    <property type="term" value="C:plasma membrane"/>
    <property type="evidence" value="ECO:0007669"/>
    <property type="project" value="UniProtKB-SubCell"/>
</dbReference>
<evidence type="ECO:0000256" key="6">
    <source>
        <dbReference type="SAM" id="Phobius"/>
    </source>
</evidence>